<gene>
    <name evidence="1" type="ORF">LMG31841_02829</name>
</gene>
<dbReference type="EMBL" id="CAJQZC010000004">
    <property type="protein sequence ID" value="CAG4899788.1"/>
    <property type="molecule type" value="Genomic_DNA"/>
</dbReference>
<accession>A0A9N8RXR9</accession>
<comment type="caution">
    <text evidence="1">The sequence shown here is derived from an EMBL/GenBank/DDBJ whole genome shotgun (WGS) entry which is preliminary data.</text>
</comment>
<sequence length="174" mass="19256">MSGTVKADLRAHGCPAARNATTWAQDKNLTLGLQGLRHLTQHPGLTYASVAAKLDITSNIEGFVHRCHAFMARKYDLAYTVVDVSERLAGMFNESRPGAYVPPVCGEAQSARMQGLQKRRAISVPSILGYIDRQLDKIPPKRIHSRGIIGMQRPECSLPNKILRYGARCCEVKR</sequence>
<protein>
    <submittedName>
        <fullName evidence="1">Uncharacterized protein</fullName>
    </submittedName>
</protein>
<dbReference type="Proteomes" id="UP000789704">
    <property type="component" value="Unassembled WGS sequence"/>
</dbReference>
<evidence type="ECO:0000313" key="2">
    <source>
        <dbReference type="Proteomes" id="UP000789704"/>
    </source>
</evidence>
<reference evidence="1" key="1">
    <citation type="submission" date="2021-04" db="EMBL/GenBank/DDBJ databases">
        <authorList>
            <person name="Vanwijnsberghe S."/>
        </authorList>
    </citation>
    <scope>NUCLEOTIDE SEQUENCE</scope>
    <source>
        <strain evidence="1">LMG 31841</strain>
    </source>
</reference>
<proteinExistence type="predicted"/>
<organism evidence="1 2">
    <name type="scientific">Paraburkholderia saeva</name>
    <dbReference type="NCBI Taxonomy" id="2777537"/>
    <lineage>
        <taxon>Bacteria</taxon>
        <taxon>Pseudomonadati</taxon>
        <taxon>Pseudomonadota</taxon>
        <taxon>Betaproteobacteria</taxon>
        <taxon>Burkholderiales</taxon>
        <taxon>Burkholderiaceae</taxon>
        <taxon>Paraburkholderia</taxon>
    </lineage>
</organism>
<keyword evidence="2" id="KW-1185">Reference proteome</keyword>
<name>A0A9N8RXR9_9BURK</name>
<evidence type="ECO:0000313" key="1">
    <source>
        <dbReference type="EMBL" id="CAG4899788.1"/>
    </source>
</evidence>
<dbReference type="AlphaFoldDB" id="A0A9N8RXR9"/>